<dbReference type="EMBL" id="LVCJ01000002">
    <property type="protein sequence ID" value="OAL40232.1"/>
    <property type="molecule type" value="Genomic_DNA"/>
</dbReference>
<feature type="chain" id="PRO_5008084217" evidence="1">
    <location>
        <begin position="21"/>
        <end position="368"/>
    </location>
</feature>
<dbReference type="Proteomes" id="UP000185904">
    <property type="component" value="Unassembled WGS sequence"/>
</dbReference>
<dbReference type="OrthoDB" id="4766028at2759"/>
<dbReference type="RefSeq" id="XP_022505244.1">
    <property type="nucleotide sequence ID" value="XM_022638961.1"/>
</dbReference>
<dbReference type="GeneID" id="34584078"/>
<keyword evidence="1" id="KW-0732">Signal</keyword>
<evidence type="ECO:0000313" key="2">
    <source>
        <dbReference type="EMBL" id="OAL40232.1"/>
    </source>
</evidence>
<feature type="signal peptide" evidence="1">
    <location>
        <begin position="1"/>
        <end position="20"/>
    </location>
</feature>
<keyword evidence="3" id="KW-1185">Reference proteome</keyword>
<name>A0A178DEX4_9EURO</name>
<dbReference type="AlphaFoldDB" id="A0A178DEX4"/>
<accession>A0A178DEX4</accession>
<evidence type="ECO:0000313" key="3">
    <source>
        <dbReference type="Proteomes" id="UP000185904"/>
    </source>
</evidence>
<comment type="caution">
    <text evidence="2">The sequence shown here is derived from an EMBL/GenBank/DDBJ whole genome shotgun (WGS) entry which is preliminary data.</text>
</comment>
<organism evidence="2 3">
    <name type="scientific">Fonsecaea nubica</name>
    <dbReference type="NCBI Taxonomy" id="856822"/>
    <lineage>
        <taxon>Eukaryota</taxon>
        <taxon>Fungi</taxon>
        <taxon>Dikarya</taxon>
        <taxon>Ascomycota</taxon>
        <taxon>Pezizomycotina</taxon>
        <taxon>Eurotiomycetes</taxon>
        <taxon>Chaetothyriomycetidae</taxon>
        <taxon>Chaetothyriales</taxon>
        <taxon>Herpotrichiellaceae</taxon>
        <taxon>Fonsecaea</taxon>
    </lineage>
</organism>
<evidence type="ECO:0000256" key="1">
    <source>
        <dbReference type="SAM" id="SignalP"/>
    </source>
</evidence>
<reference evidence="2 3" key="1">
    <citation type="submission" date="2016-03" db="EMBL/GenBank/DDBJ databases">
        <title>The draft genome sequence of Fonsecaea nubica causative agent of cutaneous subcutaneous infection in human host.</title>
        <authorList>
            <person name="Costa F."/>
            <person name="Sybren D.H."/>
            <person name="Raittz R.T."/>
            <person name="Weiss V.A."/>
            <person name="Leao A.C."/>
            <person name="Gomes R."/>
            <person name="De Souza E.M."/>
            <person name="Pedrosa F.O."/>
            <person name="Steffens M.B."/>
            <person name="Bombassaro A."/>
            <person name="Tadra-Sfeir M.Z."/>
            <person name="Moreno L.F."/>
            <person name="Najafzadeh M.J."/>
            <person name="Felipe M.S."/>
            <person name="Teixeira M."/>
            <person name="Sun J."/>
            <person name="Xi L."/>
            <person name="Castro M.A."/>
            <person name="Vicente V.A."/>
        </authorList>
    </citation>
    <scope>NUCLEOTIDE SEQUENCE [LARGE SCALE GENOMIC DNA]</scope>
    <source>
        <strain evidence="2 3">CBS 269.64</strain>
    </source>
</reference>
<gene>
    <name evidence="2" type="ORF">AYO20_00652</name>
</gene>
<proteinExistence type="predicted"/>
<sequence>MRNYIEPLALFICLISNVKAFKVSFYKNTNCAGEFLGTWVGGEGQGCRQEYAGLAEGVVVESTGSVDDFTTVQFYTSDDCTPGTEVSQADVGCLTVDQAVVGAYKSFQVIHSSPLASNSASRRRSPINRRYPFPLASTTETVPPPPTIYHGMELSFDGTSYKLHQIHANGYIGILPDEWDDAIHTMNNAELVPYGLFPNITGREVDQRDLVSSLCETFATCVSAAAEHAVSLRDALVPYFNRVRTAAQARGQTAFEFLKGPFFQQVAVDTVAGLAPAVVGGVVQAVVGAQVAGNTNNAASCSQEKDQIDALISIVQSQISALDAASAKITAQQNDAGDEVFTVTVTVVACGTSLVGANCGVPASFCPS</sequence>
<protein>
    <submittedName>
        <fullName evidence="2">Uncharacterized protein</fullName>
    </submittedName>
</protein>